<dbReference type="Proteomes" id="UP000304951">
    <property type="component" value="Unassembled WGS sequence"/>
</dbReference>
<organism evidence="2 3">
    <name type="scientific">Aureobasidium pullulans</name>
    <name type="common">Black yeast</name>
    <name type="synonym">Pullularia pullulans</name>
    <dbReference type="NCBI Taxonomy" id="5580"/>
    <lineage>
        <taxon>Eukaryota</taxon>
        <taxon>Fungi</taxon>
        <taxon>Dikarya</taxon>
        <taxon>Ascomycota</taxon>
        <taxon>Pezizomycotina</taxon>
        <taxon>Dothideomycetes</taxon>
        <taxon>Dothideomycetidae</taxon>
        <taxon>Dothideales</taxon>
        <taxon>Saccotheciaceae</taxon>
        <taxon>Aureobasidium</taxon>
    </lineage>
</organism>
<comment type="caution">
    <text evidence="2">The sequence shown here is derived from an EMBL/GenBank/DDBJ whole genome shotgun (WGS) entry which is preliminary data.</text>
</comment>
<evidence type="ECO:0000256" key="1">
    <source>
        <dbReference type="ARBA" id="ARBA00023002"/>
    </source>
</evidence>
<dbReference type="InterPro" id="IPR036291">
    <property type="entry name" value="NAD(P)-bd_dom_sf"/>
</dbReference>
<keyword evidence="1" id="KW-0560">Oxidoreductase</keyword>
<dbReference type="InterPro" id="IPR052228">
    <property type="entry name" value="Sec_Metab_Biosynth_Oxidored"/>
</dbReference>
<gene>
    <name evidence="2" type="ORF">D6D28_03258</name>
</gene>
<proteinExistence type="predicted"/>
<dbReference type="SUPFAM" id="SSF51735">
    <property type="entry name" value="NAD(P)-binding Rossmann-fold domains"/>
    <property type="match status" value="1"/>
</dbReference>
<reference evidence="2 3" key="1">
    <citation type="submission" date="2018-10" db="EMBL/GenBank/DDBJ databases">
        <title>Fifty Aureobasidium pullulans genomes reveal a recombining polyextremotolerant generalist.</title>
        <authorList>
            <person name="Gostincar C."/>
            <person name="Turk M."/>
            <person name="Zajc J."/>
            <person name="Gunde-Cimerman N."/>
        </authorList>
    </citation>
    <scope>NUCLEOTIDE SEQUENCE [LARGE SCALE GENOMIC DNA]</scope>
    <source>
        <strain evidence="2 3">EXF-11900</strain>
    </source>
</reference>
<dbReference type="EMBL" id="QZAF01000091">
    <property type="protein sequence ID" value="THV73457.1"/>
    <property type="molecule type" value="Genomic_DNA"/>
</dbReference>
<dbReference type="PANTHER" id="PTHR47534:SF3">
    <property type="entry name" value="ALCOHOL DEHYDROGENASE-LIKE C-TERMINAL DOMAIN-CONTAINING PROTEIN"/>
    <property type="match status" value="1"/>
</dbReference>
<name>A0A4S8SR81_AURPU</name>
<dbReference type="PANTHER" id="PTHR47534">
    <property type="entry name" value="YALI0E05731P"/>
    <property type="match status" value="1"/>
</dbReference>
<accession>A0A4S8SR81</accession>
<dbReference type="Gene3D" id="3.40.50.720">
    <property type="entry name" value="NAD(P)-binding Rossmann-like Domain"/>
    <property type="match status" value="1"/>
</dbReference>
<evidence type="ECO:0000313" key="2">
    <source>
        <dbReference type="EMBL" id="THV73457.1"/>
    </source>
</evidence>
<dbReference type="GO" id="GO:0016491">
    <property type="term" value="F:oxidoreductase activity"/>
    <property type="evidence" value="ECO:0007669"/>
    <property type="project" value="UniProtKB-KW"/>
</dbReference>
<evidence type="ECO:0000313" key="3">
    <source>
        <dbReference type="Proteomes" id="UP000304951"/>
    </source>
</evidence>
<protein>
    <recommendedName>
        <fullName evidence="4">NAD(P)-binding protein</fullName>
    </recommendedName>
</protein>
<sequence length="421" mass="46242">MSSPPFAQHVLCSNKLALYNAPRPYGPQKISPTYRIALYTEISTMAKTSLASAIAVNDKWSKARPLTAVFVGATSGIGEYAIRSLAAHYGKSTQGLCLFLVGRTKTAASAILSDCRKLCPSGEFHFVQASDLSLIRDVDVACEETKKLVGKSSTDKGAVACIDLLVMSHADFHIGGRRGMLSPEMVFSVIAYHVDRAETSEGLDKTMSMLYYSRMRFTTNLLPLMRSSEAAHVISVFGAGLEQMKDWDENDMSFRNAKRYNMSRARTHVIVLKTLFMEKLAAQNTGKVSFVHVYPGLVITPAFGNQDLPTWFRAVWTVAKPFVKYAIAISPEEIGERILYLSSSALPPKDFHAHAGDKTIKLAMSTDGVIGGGAYACKHDAETIDVQAKYKSLRASKVDEKVWEHTLSVFSQIQENGVFKG</sequence>
<dbReference type="AlphaFoldDB" id="A0A4S8SR81"/>
<evidence type="ECO:0008006" key="4">
    <source>
        <dbReference type="Google" id="ProtNLM"/>
    </source>
</evidence>